<sequence length="46" mass="5056">MLRASDPPVALQSGIPLYGRFLFSHDLGEVAVTVVIFASLFARFFV</sequence>
<dbReference type="EMBL" id="JAAOZD010000001">
    <property type="protein sequence ID" value="NIJ00036.1"/>
    <property type="molecule type" value="Genomic_DNA"/>
</dbReference>
<evidence type="ECO:0000313" key="3">
    <source>
        <dbReference type="Proteomes" id="UP000802392"/>
    </source>
</evidence>
<keyword evidence="1" id="KW-0472">Membrane</keyword>
<protein>
    <submittedName>
        <fullName evidence="2">Uncharacterized protein</fullName>
    </submittedName>
</protein>
<reference evidence="2 3" key="1">
    <citation type="submission" date="2020-03" db="EMBL/GenBank/DDBJ databases">
        <title>Genomic Encyclopedia of Type Strains, Phase III (KMG-III): the genomes of soil and plant-associated and newly described type strains.</title>
        <authorList>
            <person name="Whitman W."/>
        </authorList>
    </citation>
    <scope>NUCLEOTIDE SEQUENCE [LARGE SCALE GENOMIC DNA]</scope>
    <source>
        <strain evidence="2 3">CECT 4207</strain>
    </source>
</reference>
<organism evidence="2 3">
    <name type="scientific">Paenarthrobacter ilicis</name>
    <dbReference type="NCBI Taxonomy" id="43665"/>
    <lineage>
        <taxon>Bacteria</taxon>
        <taxon>Bacillati</taxon>
        <taxon>Actinomycetota</taxon>
        <taxon>Actinomycetes</taxon>
        <taxon>Micrococcales</taxon>
        <taxon>Micrococcaceae</taxon>
        <taxon>Paenarthrobacter</taxon>
    </lineage>
</organism>
<evidence type="ECO:0000256" key="1">
    <source>
        <dbReference type="SAM" id="Phobius"/>
    </source>
</evidence>
<feature type="transmembrane region" description="Helical" evidence="1">
    <location>
        <begin position="27"/>
        <end position="45"/>
    </location>
</feature>
<accession>A0ABX0TFR9</accession>
<keyword evidence="1" id="KW-1133">Transmembrane helix</keyword>
<name>A0ABX0TFR9_9MICC</name>
<keyword evidence="1" id="KW-0812">Transmembrane</keyword>
<dbReference type="Proteomes" id="UP000802392">
    <property type="component" value="Unassembled WGS sequence"/>
</dbReference>
<proteinExistence type="predicted"/>
<evidence type="ECO:0000313" key="2">
    <source>
        <dbReference type="EMBL" id="NIJ00036.1"/>
    </source>
</evidence>
<comment type="caution">
    <text evidence="2">The sequence shown here is derived from an EMBL/GenBank/DDBJ whole genome shotgun (WGS) entry which is preliminary data.</text>
</comment>
<keyword evidence="3" id="KW-1185">Reference proteome</keyword>
<gene>
    <name evidence="2" type="ORF">FHR86_000334</name>
</gene>